<evidence type="ECO:0000313" key="3">
    <source>
        <dbReference type="EMBL" id="NPE13897.1"/>
    </source>
</evidence>
<keyword evidence="4" id="KW-1185">Reference proteome</keyword>
<dbReference type="Proteomes" id="UP001193734">
    <property type="component" value="Unassembled WGS sequence"/>
</dbReference>
<gene>
    <name evidence="3" type="ORF">HPS55_06080</name>
</gene>
<comment type="caution">
    <text evidence="3">The sequence shown here is derived from an EMBL/GenBank/DDBJ whole genome shotgun (WGS) entry which is preliminary data.</text>
</comment>
<dbReference type="InterPro" id="IPR029061">
    <property type="entry name" value="THDP-binding"/>
</dbReference>
<dbReference type="InterPro" id="IPR011766">
    <property type="entry name" value="TPP_enzyme_TPP-bd"/>
</dbReference>
<keyword evidence="1" id="KW-0560">Oxidoreductase</keyword>
<sequence length="354" mass="38737">METNNINNIPAGTSPVAVTEESFSVSDYKKGQPRWCPGCGDHFFLASLHKAMAEVGVAPHNMAVISGIGCSSRLPYYVNTYAMQTIHGRAAAIATGVKVANPDLTVWQISGDGDGLAIGGNHFIHAMRRNIDLNMILLNNRIYGLTKGQYSPTSPRGFVSKSSPYGTVEDPFCPAELCFGARGHFFARAVATDAPATVDVLKAAYRHKGASVCEILQNCVIFNNGCYESVYTKDGRKKNAIYVRHGEPLVFGENNEYGLVQQGFGLKVVEIGKDGYTMDDVLVHDAHAEDNTLQLKLAMMDPEKGFPVALGVIRDVDAPTYDDAVTAQIEEVKQMKKYHCFEELLMTNDTWEVK</sequence>
<name>A0ABX2AT27_9BACT</name>
<dbReference type="Pfam" id="PF02775">
    <property type="entry name" value="TPP_enzyme_C"/>
    <property type="match status" value="1"/>
</dbReference>
<dbReference type="PANTHER" id="PTHR48084:SF4">
    <property type="entry name" value="2-OXOGLUTARATE OXIDOREDUCTASE SUBUNIT KORB"/>
    <property type="match status" value="1"/>
</dbReference>
<dbReference type="EMBL" id="JABKKE010000008">
    <property type="protein sequence ID" value="NPE13897.1"/>
    <property type="molecule type" value="Genomic_DNA"/>
</dbReference>
<dbReference type="InterPro" id="IPR051457">
    <property type="entry name" value="2-oxoacid:Fd_oxidoreductase"/>
</dbReference>
<accession>A0ABX2AT27</accession>
<protein>
    <submittedName>
        <fullName evidence="3">2-oxoacid:ferredoxin oxidoreductase subunit beta</fullName>
    </submittedName>
</protein>
<dbReference type="Gene3D" id="3.40.50.970">
    <property type="match status" value="1"/>
</dbReference>
<dbReference type="PANTHER" id="PTHR48084">
    <property type="entry name" value="2-OXOGLUTARATE OXIDOREDUCTASE SUBUNIT KORB-RELATED"/>
    <property type="match status" value="1"/>
</dbReference>
<evidence type="ECO:0000313" key="4">
    <source>
        <dbReference type="Proteomes" id="UP001193734"/>
    </source>
</evidence>
<dbReference type="RefSeq" id="WP_172174746.1">
    <property type="nucleotide sequence ID" value="NZ_CASGIA010000005.1"/>
</dbReference>
<dbReference type="SUPFAM" id="SSF52518">
    <property type="entry name" value="Thiamin diphosphate-binding fold (THDP-binding)"/>
    <property type="match status" value="1"/>
</dbReference>
<evidence type="ECO:0000256" key="1">
    <source>
        <dbReference type="ARBA" id="ARBA00023002"/>
    </source>
</evidence>
<feature type="domain" description="Thiamine pyrophosphate enzyme TPP-binding" evidence="2">
    <location>
        <begin position="68"/>
        <end position="215"/>
    </location>
</feature>
<dbReference type="GeneID" id="82157329"/>
<proteinExistence type="predicted"/>
<organism evidence="3 4">
    <name type="scientific">Xylanibacter rodentium</name>
    <dbReference type="NCBI Taxonomy" id="2736289"/>
    <lineage>
        <taxon>Bacteria</taxon>
        <taxon>Pseudomonadati</taxon>
        <taxon>Bacteroidota</taxon>
        <taxon>Bacteroidia</taxon>
        <taxon>Bacteroidales</taxon>
        <taxon>Prevotellaceae</taxon>
        <taxon>Xylanibacter</taxon>
    </lineage>
</organism>
<dbReference type="CDD" id="cd03375">
    <property type="entry name" value="TPP_OGFOR"/>
    <property type="match status" value="1"/>
</dbReference>
<evidence type="ECO:0000259" key="2">
    <source>
        <dbReference type="Pfam" id="PF02775"/>
    </source>
</evidence>
<reference evidence="3 4" key="1">
    <citation type="submission" date="2020-05" db="EMBL/GenBank/DDBJ databases">
        <title>Distinct polysaccharide utilization as determinants for interspecies competition between intestinal Prevotella spp.</title>
        <authorList>
            <person name="Galvez E.J.C."/>
            <person name="Iljazovic A."/>
            <person name="Strowig T."/>
        </authorList>
    </citation>
    <scope>NUCLEOTIDE SEQUENCE [LARGE SCALE GENOMIC DNA]</scope>
    <source>
        <strain evidence="3 4">PROD</strain>
    </source>
</reference>